<proteinExistence type="predicted"/>
<comment type="caution">
    <text evidence="1">The sequence shown here is derived from an EMBL/GenBank/DDBJ whole genome shotgun (WGS) entry which is preliminary data.</text>
</comment>
<organism evidence="1">
    <name type="scientific">bioreactor metagenome</name>
    <dbReference type="NCBI Taxonomy" id="1076179"/>
    <lineage>
        <taxon>unclassified sequences</taxon>
        <taxon>metagenomes</taxon>
        <taxon>ecological metagenomes</taxon>
    </lineage>
</organism>
<sequence>MENRFSFSASKRQAQQTWQRIVASITHKLNASIIQLFYEKSLKAFYLCCVLVKLFAIRFQGCRHSNDGRDIFGSSPEPKLLSTTISIWNNYGSFTNIQETNALRTVKFVRRRR</sequence>
<dbReference type="AlphaFoldDB" id="A0A645IZJ2"/>
<evidence type="ECO:0000313" key="1">
    <source>
        <dbReference type="EMBL" id="MPN53664.1"/>
    </source>
</evidence>
<gene>
    <name evidence="1" type="ORF">SDC9_201328</name>
</gene>
<accession>A0A645IZJ2</accession>
<name>A0A645IZJ2_9ZZZZ</name>
<dbReference type="EMBL" id="VSSQ01121019">
    <property type="protein sequence ID" value="MPN53664.1"/>
    <property type="molecule type" value="Genomic_DNA"/>
</dbReference>
<reference evidence="1" key="1">
    <citation type="submission" date="2019-08" db="EMBL/GenBank/DDBJ databases">
        <authorList>
            <person name="Kucharzyk K."/>
            <person name="Murdoch R.W."/>
            <person name="Higgins S."/>
            <person name="Loffler F."/>
        </authorList>
    </citation>
    <scope>NUCLEOTIDE SEQUENCE</scope>
</reference>
<protein>
    <submittedName>
        <fullName evidence="1">Uncharacterized protein</fullName>
    </submittedName>
</protein>